<feature type="compositionally biased region" description="Polar residues" evidence="1">
    <location>
        <begin position="196"/>
        <end position="207"/>
    </location>
</feature>
<dbReference type="EMBL" id="ANIY01003520">
    <property type="protein sequence ID" value="ETP35118.1"/>
    <property type="molecule type" value="Genomic_DNA"/>
</dbReference>
<dbReference type="AlphaFoldDB" id="W2YKB2"/>
<proteinExistence type="predicted"/>
<protein>
    <submittedName>
        <fullName evidence="2">Uncharacterized protein</fullName>
    </submittedName>
</protein>
<evidence type="ECO:0000313" key="3">
    <source>
        <dbReference type="Proteomes" id="UP000018948"/>
    </source>
</evidence>
<feature type="region of interest" description="Disordered" evidence="1">
    <location>
        <begin position="177"/>
        <end position="207"/>
    </location>
</feature>
<comment type="caution">
    <text evidence="2">The sequence shown here is derived from an EMBL/GenBank/DDBJ whole genome shotgun (WGS) entry which is preliminary data.</text>
</comment>
<organism evidence="2 3">
    <name type="scientific">Phytophthora nicotianae P10297</name>
    <dbReference type="NCBI Taxonomy" id="1317064"/>
    <lineage>
        <taxon>Eukaryota</taxon>
        <taxon>Sar</taxon>
        <taxon>Stramenopiles</taxon>
        <taxon>Oomycota</taxon>
        <taxon>Peronosporomycetes</taxon>
        <taxon>Peronosporales</taxon>
        <taxon>Peronosporaceae</taxon>
        <taxon>Phytophthora</taxon>
    </lineage>
</organism>
<reference evidence="2 3" key="1">
    <citation type="submission" date="2013-11" db="EMBL/GenBank/DDBJ databases">
        <title>The Genome Sequence of Phytophthora parasitica P10297.</title>
        <authorList>
            <consortium name="The Broad Institute Genomics Platform"/>
            <person name="Russ C."/>
            <person name="Tyler B."/>
            <person name="Panabieres F."/>
            <person name="Shan W."/>
            <person name="Tripathy S."/>
            <person name="Grunwald N."/>
            <person name="Machado M."/>
            <person name="Johnson C.S."/>
            <person name="Walker B."/>
            <person name="Young S.K."/>
            <person name="Zeng Q."/>
            <person name="Gargeya S."/>
            <person name="Fitzgerald M."/>
            <person name="Haas B."/>
            <person name="Abouelleil A."/>
            <person name="Allen A.W."/>
            <person name="Alvarado L."/>
            <person name="Arachchi H.M."/>
            <person name="Berlin A.M."/>
            <person name="Chapman S.B."/>
            <person name="Gainer-Dewar J."/>
            <person name="Goldberg J."/>
            <person name="Griggs A."/>
            <person name="Gujja S."/>
            <person name="Hansen M."/>
            <person name="Howarth C."/>
            <person name="Imamovic A."/>
            <person name="Ireland A."/>
            <person name="Larimer J."/>
            <person name="McCowan C."/>
            <person name="Murphy C."/>
            <person name="Pearson M."/>
            <person name="Poon T.W."/>
            <person name="Priest M."/>
            <person name="Roberts A."/>
            <person name="Saif S."/>
            <person name="Shea T."/>
            <person name="Sisk P."/>
            <person name="Sykes S."/>
            <person name="Wortman J."/>
            <person name="Nusbaum C."/>
            <person name="Birren B."/>
        </authorList>
    </citation>
    <scope>NUCLEOTIDE SEQUENCE [LARGE SCALE GENOMIC DNA]</scope>
    <source>
        <strain evidence="2 3">P10297</strain>
    </source>
</reference>
<evidence type="ECO:0000256" key="1">
    <source>
        <dbReference type="SAM" id="MobiDB-lite"/>
    </source>
</evidence>
<sequence>MNLLKARQEGVLKQKEEEAVNLFSRVGDFREFITTSQPAAAVTVTLTCCCLSSERVNGGRGTRVTCVDARQHGVFEPTSSALDDLMTLARKPYIVQSVFSLDNYQILHVYTFRNGDGVGFYADIAKGSVWYKCDDNDKIFEEHPPMKTHKLTREVLKKGGKNKLSVGRSCAKSAAAEPVSENDIDMEGKEGEGNAAVTTRSKSSDQL</sequence>
<accession>W2YKB2</accession>
<evidence type="ECO:0000313" key="2">
    <source>
        <dbReference type="EMBL" id="ETP35118.1"/>
    </source>
</evidence>
<gene>
    <name evidence="2" type="ORF">F442_16636</name>
</gene>
<name>W2YKB2_PHYNI</name>
<dbReference type="OrthoDB" id="113997at2759"/>
<dbReference type="Proteomes" id="UP000018948">
    <property type="component" value="Unassembled WGS sequence"/>
</dbReference>